<dbReference type="InterPro" id="IPR003347">
    <property type="entry name" value="JmjC_dom"/>
</dbReference>
<evidence type="ECO:0000256" key="1">
    <source>
        <dbReference type="ARBA" id="ARBA00001954"/>
    </source>
</evidence>
<dbReference type="Gene3D" id="2.60.120.650">
    <property type="entry name" value="Cupin"/>
    <property type="match status" value="1"/>
</dbReference>
<organism evidence="5 6">
    <name type="scientific">Kitasatospora kazusensis</name>
    <dbReference type="NCBI Taxonomy" id="407974"/>
    <lineage>
        <taxon>Bacteria</taxon>
        <taxon>Bacillati</taxon>
        <taxon>Actinomycetota</taxon>
        <taxon>Actinomycetes</taxon>
        <taxon>Kitasatosporales</taxon>
        <taxon>Streptomycetaceae</taxon>
        <taxon>Kitasatospora</taxon>
    </lineage>
</organism>
<sequence>MSWLERCVDDVDTFLRTQWRQGPVLFRPSNPPTEVLTPADLDGLIDSGILRVPYAGLFTAAGAVPEEQFCPPRIIAGRILEGCLDPERVRALIRDEDASLQLRYVNHWHPPVRALTTGLTEQLGRLAEAFLFYSQPGRKGPVHRDDGDILVIQLSGAKHWQVYGGPTEPSWQPLREPEPGPVVLDTVVSAGEVLYVPNGYAHAAEAAGPGPSLHITVALREAGAGHLRGELQSLLAAGLALPARPLDDADLTRTAADLLDHFRAQLASAAPESLVASARLHAFSSRPTA</sequence>
<evidence type="ECO:0000256" key="3">
    <source>
        <dbReference type="ARBA" id="ARBA00023004"/>
    </source>
</evidence>
<name>A0ABN2ZAR5_9ACTN</name>
<dbReference type="PANTHER" id="PTHR13096">
    <property type="entry name" value="MINA53 MYC INDUCED NUCLEAR ANTIGEN"/>
    <property type="match status" value="1"/>
</dbReference>
<dbReference type="EMBL" id="BAAANT010000009">
    <property type="protein sequence ID" value="GAA2139446.1"/>
    <property type="molecule type" value="Genomic_DNA"/>
</dbReference>
<comment type="caution">
    <text evidence="5">The sequence shown here is derived from an EMBL/GenBank/DDBJ whole genome shotgun (WGS) entry which is preliminary data.</text>
</comment>
<reference evidence="5 6" key="1">
    <citation type="journal article" date="2019" name="Int. J. Syst. Evol. Microbiol.">
        <title>The Global Catalogue of Microorganisms (GCM) 10K type strain sequencing project: providing services to taxonomists for standard genome sequencing and annotation.</title>
        <authorList>
            <consortium name="The Broad Institute Genomics Platform"/>
            <consortium name="The Broad Institute Genome Sequencing Center for Infectious Disease"/>
            <person name="Wu L."/>
            <person name="Ma J."/>
        </authorList>
    </citation>
    <scope>NUCLEOTIDE SEQUENCE [LARGE SCALE GENOMIC DNA]</scope>
    <source>
        <strain evidence="5 6">JCM 14560</strain>
    </source>
</reference>
<gene>
    <name evidence="5" type="ORF">GCM10009760_21750</name>
</gene>
<dbReference type="Pfam" id="PF08007">
    <property type="entry name" value="JmjC_2"/>
    <property type="match status" value="1"/>
</dbReference>
<keyword evidence="2" id="KW-0479">Metal-binding</keyword>
<feature type="domain" description="JmjC" evidence="4">
    <location>
        <begin position="85"/>
        <end position="236"/>
    </location>
</feature>
<dbReference type="SUPFAM" id="SSF51197">
    <property type="entry name" value="Clavaminate synthase-like"/>
    <property type="match status" value="1"/>
</dbReference>
<dbReference type="InterPro" id="IPR039994">
    <property type="entry name" value="NO66-like"/>
</dbReference>
<evidence type="ECO:0000256" key="2">
    <source>
        <dbReference type="ARBA" id="ARBA00022723"/>
    </source>
</evidence>
<proteinExistence type="predicted"/>
<dbReference type="PANTHER" id="PTHR13096:SF8">
    <property type="entry name" value="RIBOSOMAL OXYGENASE 1"/>
    <property type="match status" value="1"/>
</dbReference>
<dbReference type="PROSITE" id="PS51184">
    <property type="entry name" value="JMJC"/>
    <property type="match status" value="1"/>
</dbReference>
<accession>A0ABN2ZAR5</accession>
<evidence type="ECO:0000313" key="6">
    <source>
        <dbReference type="Proteomes" id="UP001422759"/>
    </source>
</evidence>
<keyword evidence="3" id="KW-0408">Iron</keyword>
<evidence type="ECO:0000259" key="4">
    <source>
        <dbReference type="PROSITE" id="PS51184"/>
    </source>
</evidence>
<keyword evidence="6" id="KW-1185">Reference proteome</keyword>
<protein>
    <recommendedName>
        <fullName evidence="4">JmjC domain-containing protein</fullName>
    </recommendedName>
</protein>
<comment type="cofactor">
    <cofactor evidence="1">
        <name>Fe(2+)</name>
        <dbReference type="ChEBI" id="CHEBI:29033"/>
    </cofactor>
</comment>
<dbReference type="Proteomes" id="UP001422759">
    <property type="component" value="Unassembled WGS sequence"/>
</dbReference>
<evidence type="ECO:0000313" key="5">
    <source>
        <dbReference type="EMBL" id="GAA2139446.1"/>
    </source>
</evidence>
<dbReference type="RefSeq" id="WP_344463380.1">
    <property type="nucleotide sequence ID" value="NZ_BAAANT010000009.1"/>
</dbReference>